<accession>A0A261G4V0</accession>
<keyword evidence="1" id="KW-0812">Transmembrane</keyword>
<gene>
    <name evidence="2" type="ORF">BHAP_0339</name>
</gene>
<dbReference type="Gene3D" id="6.10.250.2870">
    <property type="match status" value="1"/>
</dbReference>
<keyword evidence="2" id="KW-0808">Transferase</keyword>
<evidence type="ECO:0000313" key="3">
    <source>
        <dbReference type="Proteomes" id="UP000216074"/>
    </source>
</evidence>
<keyword evidence="3" id="KW-1185">Reference proteome</keyword>
<keyword evidence="2" id="KW-0418">Kinase</keyword>
<proteinExistence type="predicted"/>
<name>A0A261G4V0_9BIFI</name>
<sequence>MAIRKFKSPHVGSALGVSAQQRLTSVRRSMIYACGSVACCIIVETLMRWPSNHLLSYLLIPVLALASLIVLLFVSQSGAWLVVTLYCVGLVSPFPMSYSYSLAMLIAVTVIWTDSRLASGLAATLSVIALMIDRKLLFGLGLSDSVVISFAYCVFALTIGVASRWHVDHARLAEQVRRQTEREHIARVLHDRISNDLAYAIMRIDRNLTSVEHNDEQDNHVECGAHVNMTSFDTTAELHELRAIIDHALCSTHQVITTLDGTTTPLSSSMLPSTKATVERIAAYVDEQEDRLRTIGFGGQTTLSNTLPSLSDRSFDELSGLLSEIYTNIAKHGDPTHGYVVSIATNEHSLVSCRDETNPAIIITATNIPRQYDATEGLGSGLERYRRMGVDMTTRVEDGQWVLSARFAAK</sequence>
<dbReference type="AlphaFoldDB" id="A0A261G4V0"/>
<feature type="transmembrane region" description="Helical" evidence="1">
    <location>
        <begin position="137"/>
        <end position="162"/>
    </location>
</feature>
<comment type="caution">
    <text evidence="2">The sequence shown here is derived from an EMBL/GenBank/DDBJ whole genome shotgun (WGS) entry which is preliminary data.</text>
</comment>
<protein>
    <submittedName>
        <fullName evidence="2">Signal transduction histidine kinase-like protein</fullName>
    </submittedName>
</protein>
<feature type="transmembrane region" description="Helical" evidence="1">
    <location>
        <begin position="102"/>
        <end position="130"/>
    </location>
</feature>
<feature type="transmembrane region" description="Helical" evidence="1">
    <location>
        <begin position="79"/>
        <end position="96"/>
    </location>
</feature>
<dbReference type="EMBL" id="MWWY01000005">
    <property type="protein sequence ID" value="OZG66477.1"/>
    <property type="molecule type" value="Genomic_DNA"/>
</dbReference>
<evidence type="ECO:0000256" key="1">
    <source>
        <dbReference type="SAM" id="Phobius"/>
    </source>
</evidence>
<feature type="transmembrane region" description="Helical" evidence="1">
    <location>
        <begin position="55"/>
        <end position="74"/>
    </location>
</feature>
<keyword evidence="1" id="KW-1133">Transmembrane helix</keyword>
<dbReference type="Proteomes" id="UP000216074">
    <property type="component" value="Unassembled WGS sequence"/>
</dbReference>
<evidence type="ECO:0000313" key="2">
    <source>
        <dbReference type="EMBL" id="OZG66477.1"/>
    </source>
</evidence>
<reference evidence="2 3" key="1">
    <citation type="journal article" date="2017" name="BMC Genomics">
        <title>Comparative genomic and phylogenomic analyses of the Bifidobacteriaceae family.</title>
        <authorList>
            <person name="Lugli G.A."/>
            <person name="Milani C."/>
            <person name="Turroni F."/>
            <person name="Duranti S."/>
            <person name="Mancabelli L."/>
            <person name="Mangifesta M."/>
            <person name="Ferrario C."/>
            <person name="Modesto M."/>
            <person name="Mattarelli P."/>
            <person name="Jiri K."/>
            <person name="van Sinderen D."/>
            <person name="Ventura M."/>
        </authorList>
    </citation>
    <scope>NUCLEOTIDE SEQUENCE [LARGE SCALE GENOMIC DNA]</scope>
    <source>
        <strain evidence="2 3">DSM 100202</strain>
    </source>
</reference>
<dbReference type="GO" id="GO:0016301">
    <property type="term" value="F:kinase activity"/>
    <property type="evidence" value="ECO:0007669"/>
    <property type="project" value="UniProtKB-KW"/>
</dbReference>
<organism evidence="2 3">
    <name type="scientific">Bifidobacterium hapali</name>
    <dbReference type="NCBI Taxonomy" id="1630172"/>
    <lineage>
        <taxon>Bacteria</taxon>
        <taxon>Bacillati</taxon>
        <taxon>Actinomycetota</taxon>
        <taxon>Actinomycetes</taxon>
        <taxon>Bifidobacteriales</taxon>
        <taxon>Bifidobacteriaceae</taxon>
        <taxon>Bifidobacterium</taxon>
    </lineage>
</organism>
<keyword evidence="1" id="KW-0472">Membrane</keyword>